<feature type="domain" description="Calcineurin-like phosphoesterase" evidence="2">
    <location>
        <begin position="5"/>
        <end position="148"/>
    </location>
</feature>
<dbReference type="InterPro" id="IPR006146">
    <property type="entry name" value="5'-Nucleotdase_CS"/>
</dbReference>
<dbReference type="AlphaFoldDB" id="G4QH91"/>
<dbReference type="InterPro" id="IPR050126">
    <property type="entry name" value="Ap4A_hydrolase"/>
</dbReference>
<evidence type="ECO:0000313" key="4">
    <source>
        <dbReference type="Proteomes" id="UP000009282"/>
    </source>
</evidence>
<dbReference type="EMBL" id="CP003060">
    <property type="protein sequence ID" value="AEP29722.1"/>
    <property type="molecule type" value="Genomic_DNA"/>
</dbReference>
<dbReference type="OrthoDB" id="9807890at2"/>
<evidence type="ECO:0000256" key="1">
    <source>
        <dbReference type="ARBA" id="ARBA00006654"/>
    </source>
</evidence>
<sequence length="313" mass="35591">MGAFDIIGDVHGHADKLVQLLKKLCYKEVDGIWSHPNRTLISIGDLVDRGPKQREVVNILKAMEQAGHAKVLMGNHEFNAVSWYLKDKSGNNLRPHTTKNYDQHCEFLEQADVNSSWYIETIEWFMSLPLLFETGQFCCAHAAWDDKNIAYLKAHLTTDFRLQQQQWVPATTKSHPLYEAIEYCLKGPELDLPSGHSFKDGGGHTRSKMRLKWWDLNSSSTYRTTAVSVPHPSQLPDEPLPAEVLSNARILKPVFFGHYWMTGKPQLLSDKIACLDWSVVKDNGHLVAYRFDGESTLLESKLVSTQLISEVKK</sequence>
<dbReference type="GO" id="GO:0000166">
    <property type="term" value="F:nucleotide binding"/>
    <property type="evidence" value="ECO:0007669"/>
    <property type="project" value="InterPro"/>
</dbReference>
<organism evidence="3 4">
    <name type="scientific">Glaciecola nitratireducens (strain JCM 12485 / KCTC 12276 / FR1064)</name>
    <dbReference type="NCBI Taxonomy" id="1085623"/>
    <lineage>
        <taxon>Bacteria</taxon>
        <taxon>Pseudomonadati</taxon>
        <taxon>Pseudomonadota</taxon>
        <taxon>Gammaproteobacteria</taxon>
        <taxon>Alteromonadales</taxon>
        <taxon>Alteromonadaceae</taxon>
        <taxon>Brumicola</taxon>
    </lineage>
</organism>
<dbReference type="STRING" id="1085623.GNIT_1605"/>
<dbReference type="Gene3D" id="3.60.21.10">
    <property type="match status" value="1"/>
</dbReference>
<dbReference type="KEGG" id="gni:GNIT_1605"/>
<dbReference type="PANTHER" id="PTHR42850">
    <property type="entry name" value="METALLOPHOSPHOESTERASE"/>
    <property type="match status" value="1"/>
</dbReference>
<dbReference type="eggNOG" id="COG0639">
    <property type="taxonomic scope" value="Bacteria"/>
</dbReference>
<dbReference type="PROSITE" id="PS00786">
    <property type="entry name" value="5_NUCLEOTIDASE_2"/>
    <property type="match status" value="1"/>
</dbReference>
<evidence type="ECO:0000259" key="2">
    <source>
        <dbReference type="Pfam" id="PF00149"/>
    </source>
</evidence>
<dbReference type="GO" id="GO:0005737">
    <property type="term" value="C:cytoplasm"/>
    <property type="evidence" value="ECO:0007669"/>
    <property type="project" value="TreeGrafter"/>
</dbReference>
<dbReference type="GO" id="GO:0016791">
    <property type="term" value="F:phosphatase activity"/>
    <property type="evidence" value="ECO:0007669"/>
    <property type="project" value="TreeGrafter"/>
</dbReference>
<dbReference type="RefSeq" id="WP_014108596.1">
    <property type="nucleotide sequence ID" value="NC_016041.1"/>
</dbReference>
<gene>
    <name evidence="3" type="ordered locus">GNIT_1605</name>
</gene>
<accession>G4QH91</accession>
<dbReference type="PANTHER" id="PTHR42850:SF7">
    <property type="entry name" value="BIS(5'-NUCLEOSYL)-TETRAPHOSPHATASE PRPE [ASYMMETRICAL]"/>
    <property type="match status" value="1"/>
</dbReference>
<dbReference type="Pfam" id="PF00149">
    <property type="entry name" value="Metallophos"/>
    <property type="match status" value="1"/>
</dbReference>
<dbReference type="InterPro" id="IPR029052">
    <property type="entry name" value="Metallo-depent_PP-like"/>
</dbReference>
<evidence type="ECO:0000313" key="3">
    <source>
        <dbReference type="EMBL" id="AEP29722.1"/>
    </source>
</evidence>
<dbReference type="GO" id="GO:0046872">
    <property type="term" value="F:metal ion binding"/>
    <property type="evidence" value="ECO:0007669"/>
    <property type="project" value="InterPro"/>
</dbReference>
<dbReference type="SUPFAM" id="SSF56300">
    <property type="entry name" value="Metallo-dependent phosphatases"/>
    <property type="match status" value="1"/>
</dbReference>
<dbReference type="InterPro" id="IPR004843">
    <property type="entry name" value="Calcineurin-like_PHP"/>
</dbReference>
<dbReference type="HOGENOM" id="CLU_055439_0_0_6"/>
<reference evidence="3 4" key="1">
    <citation type="journal article" date="2011" name="J. Bacteriol.">
        <title>Complete genome sequence of seawater bacterium Glaciecola nitratireducens FR1064T.</title>
        <authorList>
            <person name="Bian F."/>
            <person name="Qin Q.L."/>
            <person name="Xie B.B."/>
            <person name="Shu Y.L."/>
            <person name="Zhang X.Y."/>
            <person name="Yu Y."/>
            <person name="Chen B."/>
            <person name="Chen X.L."/>
            <person name="Zhou B.C."/>
            <person name="Zhang Y.Z."/>
        </authorList>
    </citation>
    <scope>NUCLEOTIDE SEQUENCE [LARGE SCALE GENOMIC DNA]</scope>
    <source>
        <strain evidence="4">JCM 12485 / KCTC 12276 / FR1064</strain>
    </source>
</reference>
<keyword evidence="4" id="KW-1185">Reference proteome</keyword>
<comment type="similarity">
    <text evidence="1">Belongs to the 5'-nucleotidase family.</text>
</comment>
<protein>
    <submittedName>
        <fullName evidence="3">Metallophosphoesterase</fullName>
    </submittedName>
</protein>
<proteinExistence type="inferred from homology"/>
<name>G4QH91_GLANF</name>
<dbReference type="Proteomes" id="UP000009282">
    <property type="component" value="Chromosome"/>
</dbReference>